<evidence type="ECO:0000259" key="2">
    <source>
        <dbReference type="SMART" id="SM00089"/>
    </source>
</evidence>
<name>A0A3E1EW80_9FLAO</name>
<keyword evidence="1" id="KW-0732">Signal</keyword>
<feature type="domain" description="PKD/Chitinase" evidence="2">
    <location>
        <begin position="716"/>
        <end position="799"/>
    </location>
</feature>
<dbReference type="SUPFAM" id="SSF49299">
    <property type="entry name" value="PKD domain"/>
    <property type="match status" value="2"/>
</dbReference>
<dbReference type="SUPFAM" id="SSF48726">
    <property type="entry name" value="Immunoglobulin"/>
    <property type="match status" value="1"/>
</dbReference>
<dbReference type="OrthoDB" id="608579at2"/>
<dbReference type="Pfam" id="PF13573">
    <property type="entry name" value="SprB"/>
    <property type="match status" value="3"/>
</dbReference>
<dbReference type="RefSeq" id="WP_116881512.1">
    <property type="nucleotide sequence ID" value="NZ_QURB01000007.1"/>
</dbReference>
<dbReference type="EMBL" id="QURB01000007">
    <property type="protein sequence ID" value="RFC53816.1"/>
    <property type="molecule type" value="Genomic_DNA"/>
</dbReference>
<dbReference type="InterPro" id="IPR022409">
    <property type="entry name" value="PKD/Chitinase_dom"/>
</dbReference>
<gene>
    <name evidence="3" type="ORF">DXU93_11865</name>
</gene>
<dbReference type="InterPro" id="IPR036179">
    <property type="entry name" value="Ig-like_dom_sf"/>
</dbReference>
<feature type="chain" id="PRO_5017554236" evidence="1">
    <location>
        <begin position="21"/>
        <end position="892"/>
    </location>
</feature>
<dbReference type="Proteomes" id="UP000257127">
    <property type="component" value="Unassembled WGS sequence"/>
</dbReference>
<dbReference type="InterPro" id="IPR013783">
    <property type="entry name" value="Ig-like_fold"/>
</dbReference>
<dbReference type="Gene3D" id="2.60.40.740">
    <property type="match status" value="1"/>
</dbReference>
<keyword evidence="4" id="KW-1185">Reference proteome</keyword>
<dbReference type="InterPro" id="IPR025667">
    <property type="entry name" value="SprB_repeat"/>
</dbReference>
<feature type="signal peptide" evidence="1">
    <location>
        <begin position="1"/>
        <end position="20"/>
    </location>
</feature>
<evidence type="ECO:0000256" key="1">
    <source>
        <dbReference type="SAM" id="SignalP"/>
    </source>
</evidence>
<accession>A0A3E1EW80</accession>
<evidence type="ECO:0000313" key="4">
    <source>
        <dbReference type="Proteomes" id="UP000257127"/>
    </source>
</evidence>
<dbReference type="Pfam" id="PF13585">
    <property type="entry name" value="CHU_C"/>
    <property type="match status" value="1"/>
</dbReference>
<dbReference type="InterPro" id="IPR035986">
    <property type="entry name" value="PKD_dom_sf"/>
</dbReference>
<sequence>MLNKIILGISSLFVTATVFSQTTVCLGTDVSACVGSPVTIETCPGGGLNSSIYTLTNPSSYSLGDDDFTQLINLGFNFEFYGNTYSQITVSDNGHVSFNTANANGYSSWVVDNIPSTTPSAMNSIMAVWQDLYQPAGGSIYYETIGTAPNRIGVIYWDGLSMFSPSCQTPNLCYTGSVLLFEGTNVIETHISNKTTCNAWGSGLATHGLNNINGTVAHAVPGRNNSVFSIQNDGYRFTPDGSGGYNLNPIPFSLVTTSTNNGIVWNSTNGASFPYNNGVLNTTVQNGTVGYFIASSTCGTGVGALSDTTFVTGLTSSVNATAVDDICSANVGSVTATPVTGAAPYTYLWPGLNNATTQTVNNVGAGTYTVEMTDANGCLSTTNVTVGDTPATFPTSFTQVSCPGGSDGTATASMQPIQGTVTYQWNDPNAQTTSTATGLEAGTYECIVTSSVGCADTVSVTVTEIPGMVVNIVNQVDVTCNSGNDGIAEVSVTDGTAPYTYSWNGSSSTTEEATDLFVGTSTVTITDANGCVVSQDVTLGEPDRLLIAQKSQDTVICIGDSVNLFATGTGGSSQYNFTWTDNGQNVGMGGSIFVTPSSDSTQYRVILTEQCGSPADTSYVVVKHPLDVNVGLSPDVTGACFPVEVNFDNVTVTGETIDYTIWGYSDGEQDTIYGQNPAYHEFDEGTWDVTMEVVIDRGCRYVDTFPSLVEGYSYPEANFYTNPNPASIFEPEVNAFSQSGSNIVSYNWLAEGADPEFATSQNPTFVYPSEVQNYPLILVVENGFGCTDTLEKLVRIENEVLIFAPNTFTPDGDGLNDRWKVEILGIDVQNFRLQIFNRWGEKVFESLDPNAEWDGTYGDKIVKEGTYIWTITANDYENDNKYEFNGSINVIE</sequence>
<dbReference type="AlphaFoldDB" id="A0A3E1EW80"/>
<evidence type="ECO:0000313" key="3">
    <source>
        <dbReference type="EMBL" id="RFC53816.1"/>
    </source>
</evidence>
<dbReference type="InterPro" id="IPR026341">
    <property type="entry name" value="T9SS_type_B"/>
</dbReference>
<dbReference type="Gene3D" id="2.60.40.10">
    <property type="entry name" value="Immunoglobulins"/>
    <property type="match status" value="2"/>
</dbReference>
<dbReference type="NCBIfam" id="TIGR04131">
    <property type="entry name" value="Bac_Flav_CTERM"/>
    <property type="match status" value="1"/>
</dbReference>
<proteinExistence type="predicted"/>
<organism evidence="3 4">
    <name type="scientific">Brumimicrobium aurantiacum</name>
    <dbReference type="NCBI Taxonomy" id="1737063"/>
    <lineage>
        <taxon>Bacteria</taxon>
        <taxon>Pseudomonadati</taxon>
        <taxon>Bacteroidota</taxon>
        <taxon>Flavobacteriia</taxon>
        <taxon>Flavobacteriales</taxon>
        <taxon>Crocinitomicaceae</taxon>
        <taxon>Brumimicrobium</taxon>
    </lineage>
</organism>
<reference evidence="3 4" key="1">
    <citation type="submission" date="2018-08" db="EMBL/GenBank/DDBJ databases">
        <title>The draft genome squence of Brumimicrobium sp. N62.</title>
        <authorList>
            <person name="Du Z.-J."/>
            <person name="Luo H.-R."/>
        </authorList>
    </citation>
    <scope>NUCLEOTIDE SEQUENCE [LARGE SCALE GENOMIC DNA]</scope>
    <source>
        <strain evidence="3 4">N62</strain>
    </source>
</reference>
<dbReference type="SMART" id="SM00089">
    <property type="entry name" value="PKD"/>
    <property type="match status" value="1"/>
</dbReference>
<protein>
    <submittedName>
        <fullName evidence="3">PKD domain-containing protein</fullName>
    </submittedName>
</protein>
<comment type="caution">
    <text evidence="3">The sequence shown here is derived from an EMBL/GenBank/DDBJ whole genome shotgun (WGS) entry which is preliminary data.</text>
</comment>